<dbReference type="STRING" id="1423720.FC67_GL000579"/>
<evidence type="ECO:0000256" key="5">
    <source>
        <dbReference type="PROSITE-ProRule" id="PRU00169"/>
    </source>
</evidence>
<sequence length="249" mass="29281">MYPVYLLEDNEIQRQKYAEFIKNGILINDTNMELISSSGTTDHFFKKYIPKKQALYFLDMQILNDKTAGLKLAQRIRQDSPLSQIVFITTHDELSLTTLERKIAPMDYILKDKGLEEIKKRITEDIGDTKKELQEYNHCSKNRLDYKIGSRFFSITMDDLIMLYTKKDIPGRIFVIAKNQLAEFNGSLNTFEKNYPNLFRCNRSYLVNLDNVSSYDSKTRELFFVDESSCEVSFRKNKELIKLMSHKEK</sequence>
<protein>
    <recommendedName>
        <fullName evidence="10">DNA-binding response regulator</fullName>
    </recommendedName>
</protein>
<feature type="domain" description="Response regulatory" evidence="6">
    <location>
        <begin position="3"/>
        <end position="126"/>
    </location>
</feature>
<dbReference type="InterPro" id="IPR011006">
    <property type="entry name" value="CheY-like_superfamily"/>
</dbReference>
<dbReference type="PROSITE" id="PS50930">
    <property type="entry name" value="HTH_LYTTR"/>
    <property type="match status" value="1"/>
</dbReference>
<dbReference type="InterPro" id="IPR007492">
    <property type="entry name" value="LytTR_DNA-bd_dom"/>
</dbReference>
<dbReference type="InterPro" id="IPR046947">
    <property type="entry name" value="LytR-like"/>
</dbReference>
<dbReference type="Proteomes" id="UP000234653">
    <property type="component" value="Chromosome"/>
</dbReference>
<dbReference type="OrthoDB" id="9809318at2"/>
<evidence type="ECO:0000256" key="3">
    <source>
        <dbReference type="ARBA" id="ARBA00023159"/>
    </source>
</evidence>
<feature type="domain" description="HTH LytTR-type" evidence="7">
    <location>
        <begin position="144"/>
        <end position="246"/>
    </location>
</feature>
<gene>
    <name evidence="8" type="ORF">LA20249_05815</name>
</gene>
<dbReference type="GO" id="GO:0000156">
    <property type="term" value="F:phosphorelay response regulator activity"/>
    <property type="evidence" value="ECO:0007669"/>
    <property type="project" value="InterPro"/>
</dbReference>
<keyword evidence="1" id="KW-0963">Cytoplasm</keyword>
<dbReference type="SMART" id="SM00850">
    <property type="entry name" value="LytTR"/>
    <property type="match status" value="1"/>
</dbReference>
<evidence type="ECO:0000256" key="2">
    <source>
        <dbReference type="ARBA" id="ARBA00023012"/>
    </source>
</evidence>
<dbReference type="GO" id="GO:0003677">
    <property type="term" value="F:DNA binding"/>
    <property type="evidence" value="ECO:0007669"/>
    <property type="project" value="InterPro"/>
</dbReference>
<dbReference type="KEGG" id="lali:LA20249_05815"/>
<organism evidence="8 9">
    <name type="scientific">Companilactobacillus alimentarius DSM 20249</name>
    <dbReference type="NCBI Taxonomy" id="1423720"/>
    <lineage>
        <taxon>Bacteria</taxon>
        <taxon>Bacillati</taxon>
        <taxon>Bacillota</taxon>
        <taxon>Bacilli</taxon>
        <taxon>Lactobacillales</taxon>
        <taxon>Lactobacillaceae</taxon>
        <taxon>Companilactobacillus</taxon>
    </lineage>
</organism>
<evidence type="ECO:0000256" key="4">
    <source>
        <dbReference type="ARBA" id="ARBA00037164"/>
    </source>
</evidence>
<dbReference type="InterPro" id="IPR001789">
    <property type="entry name" value="Sig_transdc_resp-reg_receiver"/>
</dbReference>
<evidence type="ECO:0000313" key="9">
    <source>
        <dbReference type="Proteomes" id="UP000234653"/>
    </source>
</evidence>
<dbReference type="Pfam" id="PF00072">
    <property type="entry name" value="Response_reg"/>
    <property type="match status" value="1"/>
</dbReference>
<dbReference type="PANTHER" id="PTHR37299:SF3">
    <property type="entry name" value="STAGE 0 SPORULATION PROTEIN A HOMOLOG"/>
    <property type="match status" value="1"/>
</dbReference>
<evidence type="ECO:0000256" key="1">
    <source>
        <dbReference type="ARBA" id="ARBA00022490"/>
    </source>
</evidence>
<dbReference type="SUPFAM" id="SSF52172">
    <property type="entry name" value="CheY-like"/>
    <property type="match status" value="1"/>
</dbReference>
<evidence type="ECO:0000313" key="8">
    <source>
        <dbReference type="EMBL" id="AUI71725.1"/>
    </source>
</evidence>
<dbReference type="RefSeq" id="WP_057738607.1">
    <property type="nucleotide sequence ID" value="NZ_AZDQ01000020.1"/>
</dbReference>
<dbReference type="Gene3D" id="2.40.50.1020">
    <property type="entry name" value="LytTr DNA-binding domain"/>
    <property type="match status" value="1"/>
</dbReference>
<keyword evidence="9" id="KW-1185">Reference proteome</keyword>
<keyword evidence="2" id="KW-0902">Two-component regulatory system</keyword>
<evidence type="ECO:0008006" key="10">
    <source>
        <dbReference type="Google" id="ProtNLM"/>
    </source>
</evidence>
<name>A0A2K9HL86_9LACO</name>
<keyword evidence="3" id="KW-0010">Activator</keyword>
<evidence type="ECO:0000259" key="6">
    <source>
        <dbReference type="PROSITE" id="PS50110"/>
    </source>
</evidence>
<comment type="function">
    <text evidence="4">Required for high-level post-exponential phase expression of a series of secreted proteins.</text>
</comment>
<reference evidence="8 9" key="1">
    <citation type="submission" date="2016-12" db="EMBL/GenBank/DDBJ databases">
        <title>The whole genome sequencing and assembly of Lactobacillus alimentarius DSM 20249T strain.</title>
        <authorList>
            <person name="Lee Y.-J."/>
            <person name="Yi H."/>
            <person name="Bahn Y.-S."/>
            <person name="Kim J.F."/>
            <person name="Lee D.-W."/>
        </authorList>
    </citation>
    <scope>NUCLEOTIDE SEQUENCE [LARGE SCALE GENOMIC DNA]</scope>
    <source>
        <strain evidence="8 9">DSM 20249</strain>
    </source>
</reference>
<evidence type="ECO:0000259" key="7">
    <source>
        <dbReference type="PROSITE" id="PS50930"/>
    </source>
</evidence>
<accession>A0A2K9HL86</accession>
<dbReference type="AlphaFoldDB" id="A0A2K9HL86"/>
<proteinExistence type="predicted"/>
<dbReference type="Gene3D" id="3.40.50.2300">
    <property type="match status" value="1"/>
</dbReference>
<dbReference type="EMBL" id="CP018867">
    <property type="protein sequence ID" value="AUI71725.1"/>
    <property type="molecule type" value="Genomic_DNA"/>
</dbReference>
<feature type="modified residue" description="4-aspartylphosphate" evidence="5">
    <location>
        <position position="59"/>
    </location>
</feature>
<keyword evidence="5" id="KW-0597">Phosphoprotein</keyword>
<dbReference type="PROSITE" id="PS50110">
    <property type="entry name" value="RESPONSE_REGULATORY"/>
    <property type="match status" value="1"/>
</dbReference>
<dbReference type="SMART" id="SM00448">
    <property type="entry name" value="REC"/>
    <property type="match status" value="1"/>
</dbReference>
<dbReference type="Pfam" id="PF04397">
    <property type="entry name" value="LytTR"/>
    <property type="match status" value="1"/>
</dbReference>
<dbReference type="PANTHER" id="PTHR37299">
    <property type="entry name" value="TRANSCRIPTIONAL REGULATOR-RELATED"/>
    <property type="match status" value="1"/>
</dbReference>